<feature type="compositionally biased region" description="Pro residues" evidence="1">
    <location>
        <begin position="167"/>
        <end position="176"/>
    </location>
</feature>
<feature type="compositionally biased region" description="Basic residues" evidence="1">
    <location>
        <begin position="38"/>
        <end position="50"/>
    </location>
</feature>
<keyword evidence="3" id="KW-1185">Reference proteome</keyword>
<dbReference type="InParanoid" id="A0A067MVS4"/>
<protein>
    <submittedName>
        <fullName evidence="2">Uncharacterized protein</fullName>
    </submittedName>
</protein>
<sequence length="789" mass="85285">MTAPIDPTPAEDTTISAATSLESLTVSDGTAPLAQQPAKKKKKKKSKKSAKAKDEDEAPTEGQANGKPAKQPKQLPVLCISRNKHWRYISSYHGPWLQLPIELLESLLAINLESGCLPQAEGRLPAPTSSNGSDIPQRTILSPDASSPSPTRDPSPDATDPEQTPKPLKPTPPPIDPGVFRCMTAIRRLVEEASDLAVRASSGMSAAAFGSFRSASASIGGGSANAWTTAQQLGINPMNEQGGSGRNVQMSAMRAHRLRALAVQKLAAAYKEDEIAASVMIMQGASALDDLAEKVLKIDPKDEDARYVHFFHEKIPSRQLAETTTTQVLDELINARPHHLEYFRTRGIIRCFRDEYSLAIRDFTYALKETRALRKSKHHSTPAEDHRLNPKKKKKSAPKVHGQAPPDGTAALGDDADPPPTPMHPSLLPDSPEPLEHQLLFLRGAAYLQQAMFLVEEAILALEGVRKTSFPDGGEFRLCYIENGKHGGVEIGHPDGPLGFREGEKLKAYRGHLASEPFKEQIDTLLKKSIRDHERFLSHFDTIEGPRPIFQGDLAQRTEYAFLLSEALRPGSQSPAPPVPDAPASFTTYHPLLVESHFNILICNLLQGDFSMVLSNFARAAALVDGLEGYPVFLPARSMVQAEFIEALERLASGWRAGIQPHSLSSKRLRIEAPASVAPAPASPSSSGRTTPSLGSASTPNVKSSANGLNGAAKETIDPAEALDCARILLAPVLKRQRERAASKAAADKAGGTEKKKPVSINIPLHGPRVEIILAWLGAVHLPVMEGYA</sequence>
<feature type="region of interest" description="Disordered" evidence="1">
    <location>
        <begin position="21"/>
        <end position="75"/>
    </location>
</feature>
<dbReference type="Proteomes" id="UP000027195">
    <property type="component" value="Unassembled WGS sequence"/>
</dbReference>
<gene>
    <name evidence="2" type="ORF">BOTBODRAFT_54552</name>
</gene>
<dbReference type="AlphaFoldDB" id="A0A067MVS4"/>
<feature type="region of interest" description="Disordered" evidence="1">
    <location>
        <begin position="374"/>
        <end position="430"/>
    </location>
</feature>
<evidence type="ECO:0000256" key="1">
    <source>
        <dbReference type="SAM" id="MobiDB-lite"/>
    </source>
</evidence>
<name>A0A067MVS4_BOTB1</name>
<dbReference type="STRING" id="930990.A0A067MVS4"/>
<feature type="compositionally biased region" description="Low complexity" evidence="1">
    <location>
        <begin position="142"/>
        <end position="166"/>
    </location>
</feature>
<proteinExistence type="predicted"/>
<reference evidence="3" key="1">
    <citation type="journal article" date="2014" name="Proc. Natl. Acad. Sci. U.S.A.">
        <title>Extensive sampling of basidiomycete genomes demonstrates inadequacy of the white-rot/brown-rot paradigm for wood decay fungi.</title>
        <authorList>
            <person name="Riley R."/>
            <person name="Salamov A.A."/>
            <person name="Brown D.W."/>
            <person name="Nagy L.G."/>
            <person name="Floudas D."/>
            <person name="Held B.W."/>
            <person name="Levasseur A."/>
            <person name="Lombard V."/>
            <person name="Morin E."/>
            <person name="Otillar R."/>
            <person name="Lindquist E.A."/>
            <person name="Sun H."/>
            <person name="LaButti K.M."/>
            <person name="Schmutz J."/>
            <person name="Jabbour D."/>
            <person name="Luo H."/>
            <person name="Baker S.E."/>
            <person name="Pisabarro A.G."/>
            <person name="Walton J.D."/>
            <person name="Blanchette R.A."/>
            <person name="Henrissat B."/>
            <person name="Martin F."/>
            <person name="Cullen D."/>
            <person name="Hibbett D.S."/>
            <person name="Grigoriev I.V."/>
        </authorList>
    </citation>
    <scope>NUCLEOTIDE SEQUENCE [LARGE SCALE GENOMIC DNA]</scope>
    <source>
        <strain evidence="3">FD-172 SS1</strain>
    </source>
</reference>
<feature type="compositionally biased region" description="Basic residues" evidence="1">
    <location>
        <begin position="389"/>
        <end position="398"/>
    </location>
</feature>
<organism evidence="2 3">
    <name type="scientific">Botryobasidium botryosum (strain FD-172 SS1)</name>
    <dbReference type="NCBI Taxonomy" id="930990"/>
    <lineage>
        <taxon>Eukaryota</taxon>
        <taxon>Fungi</taxon>
        <taxon>Dikarya</taxon>
        <taxon>Basidiomycota</taxon>
        <taxon>Agaricomycotina</taxon>
        <taxon>Agaricomycetes</taxon>
        <taxon>Cantharellales</taxon>
        <taxon>Botryobasidiaceae</taxon>
        <taxon>Botryobasidium</taxon>
    </lineage>
</organism>
<dbReference type="EMBL" id="KL198031">
    <property type="protein sequence ID" value="KDQ15671.1"/>
    <property type="molecule type" value="Genomic_DNA"/>
</dbReference>
<dbReference type="HOGENOM" id="CLU_017399_0_0_1"/>
<evidence type="ECO:0000313" key="2">
    <source>
        <dbReference type="EMBL" id="KDQ15671.1"/>
    </source>
</evidence>
<feature type="compositionally biased region" description="Low complexity" evidence="1">
    <location>
        <begin position="675"/>
        <end position="687"/>
    </location>
</feature>
<feature type="region of interest" description="Disordered" evidence="1">
    <location>
        <begin position="675"/>
        <end position="707"/>
    </location>
</feature>
<accession>A0A067MVS4</accession>
<feature type="compositionally biased region" description="Polar residues" evidence="1">
    <location>
        <begin position="127"/>
        <end position="140"/>
    </location>
</feature>
<feature type="compositionally biased region" description="Polar residues" evidence="1">
    <location>
        <begin position="688"/>
        <end position="707"/>
    </location>
</feature>
<dbReference type="OrthoDB" id="420046at2759"/>
<evidence type="ECO:0000313" key="3">
    <source>
        <dbReference type="Proteomes" id="UP000027195"/>
    </source>
</evidence>
<feature type="region of interest" description="Disordered" evidence="1">
    <location>
        <begin position="121"/>
        <end position="177"/>
    </location>
</feature>